<sequence length="227" mass="26557">MKLQELSHKNFNLILEQHHQDGGTAINDALRKLFDSLSDESNYYEVTTKVAALNTMYSTAIQYIYPVVDKIHENIPNEHVDLTIDGYVQLVDKISKVTWVSKSKGKENSRNNLSFASKYIHFLSKCSIPIYDSYIWIVIIGYLNQKGGLQYRFDPPENYEYFYSVFCTFKKQYGLNGYSNYDIDKYLWQYGKTLILTIMEEDGVSMDKAKRELKNRITKHLRRIPNA</sequence>
<organism evidence="1 2">
    <name type="scientific">Vibrio owensii</name>
    <dbReference type="NCBI Taxonomy" id="696485"/>
    <lineage>
        <taxon>Bacteria</taxon>
        <taxon>Pseudomonadati</taxon>
        <taxon>Pseudomonadota</taxon>
        <taxon>Gammaproteobacteria</taxon>
        <taxon>Vibrionales</taxon>
        <taxon>Vibrionaceae</taxon>
        <taxon>Vibrio</taxon>
    </lineage>
</organism>
<protein>
    <submittedName>
        <fullName evidence="1">Uncharacterized protein</fullName>
    </submittedName>
</protein>
<accession>A0AAU9QA58</accession>
<name>A0AAU9QA58_9VIBR</name>
<evidence type="ECO:0000313" key="2">
    <source>
        <dbReference type="Proteomes" id="UP001295420"/>
    </source>
</evidence>
<comment type="caution">
    <text evidence="1">The sequence shown here is derived from an EMBL/GenBank/DDBJ whole genome shotgun (WGS) entry which is preliminary data.</text>
</comment>
<dbReference type="RefSeq" id="WP_409931523.1">
    <property type="nucleotide sequence ID" value="NZ_CAKMTQ010000033.1"/>
</dbReference>
<dbReference type="AlphaFoldDB" id="A0AAU9QA58"/>
<evidence type="ECO:0000313" key="1">
    <source>
        <dbReference type="EMBL" id="CAH1534449.1"/>
    </source>
</evidence>
<proteinExistence type="predicted"/>
<gene>
    <name evidence="1" type="ORF">THF1D04_390002</name>
</gene>
<reference evidence="1" key="1">
    <citation type="submission" date="2022-01" db="EMBL/GenBank/DDBJ databases">
        <authorList>
            <person name="Lagorce A."/>
        </authorList>
    </citation>
    <scope>NUCLEOTIDE SEQUENCE</scope>
    <source>
        <strain evidence="1">Th15_F1_D04</strain>
    </source>
</reference>
<dbReference type="EMBL" id="CAKMTQ010000033">
    <property type="protein sequence ID" value="CAH1534449.1"/>
    <property type="molecule type" value="Genomic_DNA"/>
</dbReference>
<dbReference type="Proteomes" id="UP001295420">
    <property type="component" value="Unassembled WGS sequence"/>
</dbReference>